<feature type="region of interest" description="Disordered" evidence="1">
    <location>
        <begin position="154"/>
        <end position="173"/>
    </location>
</feature>
<feature type="compositionally biased region" description="Basic residues" evidence="1">
    <location>
        <begin position="123"/>
        <end position="140"/>
    </location>
</feature>
<gene>
    <name evidence="2" type="ORF">SUNI508_08717</name>
</gene>
<feature type="compositionally biased region" description="Polar residues" evidence="1">
    <location>
        <begin position="201"/>
        <end position="210"/>
    </location>
</feature>
<dbReference type="EMBL" id="JARVKF010000397">
    <property type="protein sequence ID" value="KAK9417566.1"/>
    <property type="molecule type" value="Genomic_DNA"/>
</dbReference>
<evidence type="ECO:0000313" key="2">
    <source>
        <dbReference type="EMBL" id="KAK9417566.1"/>
    </source>
</evidence>
<feature type="region of interest" description="Disordered" evidence="1">
    <location>
        <begin position="191"/>
        <end position="210"/>
    </location>
</feature>
<sequence>MLDQHLLLGGSWVLCRRGSTGLRASEQVNNGPMSLTSSRALSSLEQCAWGPGRWTRQWRGWHVLVPYAAIIRHCSGWSHCARDVARPRAAWAPQFWAGWQTVSLADQPASSGLLPFGQAGRQRLGRARRGRPVSSRRRPPSRWLAGPWPSALVLSPVQQNPSPSPSGRARPPPLPPLVLSIHYRYPSALTSHNAPHRTAHTRPSPTDNTLSALAIACT</sequence>
<reference evidence="2 3" key="1">
    <citation type="journal article" date="2024" name="J. Plant Pathol.">
        <title>Sequence and assembly of the genome of Seiridium unicorne, isolate CBS 538.82, causal agent of cypress canker disease.</title>
        <authorList>
            <person name="Scali E."/>
            <person name="Rocca G.D."/>
            <person name="Danti R."/>
            <person name="Garbelotto M."/>
            <person name="Barberini S."/>
            <person name="Baroncelli R."/>
            <person name="Emiliani G."/>
        </authorList>
    </citation>
    <scope>NUCLEOTIDE SEQUENCE [LARGE SCALE GENOMIC DNA]</scope>
    <source>
        <strain evidence="2 3">BM-138-508</strain>
    </source>
</reference>
<evidence type="ECO:0000256" key="1">
    <source>
        <dbReference type="SAM" id="MobiDB-lite"/>
    </source>
</evidence>
<feature type="compositionally biased region" description="Low complexity" evidence="1">
    <location>
        <begin position="155"/>
        <end position="169"/>
    </location>
</feature>
<proteinExistence type="predicted"/>
<dbReference type="Proteomes" id="UP001408356">
    <property type="component" value="Unassembled WGS sequence"/>
</dbReference>
<keyword evidence="3" id="KW-1185">Reference proteome</keyword>
<organism evidence="2 3">
    <name type="scientific">Seiridium unicorne</name>
    <dbReference type="NCBI Taxonomy" id="138068"/>
    <lineage>
        <taxon>Eukaryota</taxon>
        <taxon>Fungi</taxon>
        <taxon>Dikarya</taxon>
        <taxon>Ascomycota</taxon>
        <taxon>Pezizomycotina</taxon>
        <taxon>Sordariomycetes</taxon>
        <taxon>Xylariomycetidae</taxon>
        <taxon>Amphisphaeriales</taxon>
        <taxon>Sporocadaceae</taxon>
        <taxon>Seiridium</taxon>
    </lineage>
</organism>
<protein>
    <submittedName>
        <fullName evidence="2">Uncharacterized protein</fullName>
    </submittedName>
</protein>
<comment type="caution">
    <text evidence="2">The sequence shown here is derived from an EMBL/GenBank/DDBJ whole genome shotgun (WGS) entry which is preliminary data.</text>
</comment>
<accession>A0ABR2UTE0</accession>
<name>A0ABR2UTE0_9PEZI</name>
<feature type="region of interest" description="Disordered" evidence="1">
    <location>
        <begin position="114"/>
        <end position="147"/>
    </location>
</feature>
<evidence type="ECO:0000313" key="3">
    <source>
        <dbReference type="Proteomes" id="UP001408356"/>
    </source>
</evidence>